<dbReference type="PANTHER" id="PTHR24559:SF445">
    <property type="entry name" value="RNA-DIRECTED DNA POLYMERASE HOMOLOG"/>
    <property type="match status" value="1"/>
</dbReference>
<dbReference type="InterPro" id="IPR021109">
    <property type="entry name" value="Peptidase_aspartic_dom_sf"/>
</dbReference>
<dbReference type="InterPro" id="IPR043502">
    <property type="entry name" value="DNA/RNA_pol_sf"/>
</dbReference>
<dbReference type="Gene3D" id="3.10.10.10">
    <property type="entry name" value="HIV Type 1 Reverse Transcriptase, subunit A, domain 1"/>
    <property type="match status" value="1"/>
</dbReference>
<dbReference type="AlphaFoldDB" id="A0A5B6UFW1"/>
<evidence type="ECO:0000313" key="1">
    <source>
        <dbReference type="EMBL" id="KAA3456990.1"/>
    </source>
</evidence>
<accession>A0A5B6UFW1</accession>
<name>A0A5B6UFW1_9ROSI</name>
<proteinExistence type="predicted"/>
<gene>
    <name evidence="1" type="ORF">EPI10_003725</name>
</gene>
<dbReference type="InterPro" id="IPR053134">
    <property type="entry name" value="RNA-dir_DNA_polymerase"/>
</dbReference>
<sequence length="341" mass="39245">MGPLKETGVIIQLVDCSNVYPTGVLEDVLVQVNRLFFSCSFYVLDMEEEDSSNPNLILLRWSFFRTSKTIINVHDGTLTMEFDGEVINLTFIMPCNILVTHAPKLELNPLSDHLKCAFLGHEETLPEAIGWTIVEIKGFHSSMCIHRILMKKECKPLQQAQCRLNPPMMEVVKKEIMKLLDVKIIYLISDSKWVSLIQLVPKKIGITVIENYDGDMVLTRVQNEWRVCIGYRNLNALTRKDHFPLSFIDQILERLAGMSHYYCLDGYSGFHQILVASKDKEKTTFTCPLAHSHTDACHSNYETCFPYSKGAWLVFSLIMLKTSLRFLWMILQFMVILSMYV</sequence>
<dbReference type="OrthoDB" id="1001379at2759"/>
<dbReference type="SUPFAM" id="SSF56672">
    <property type="entry name" value="DNA/RNA polymerases"/>
    <property type="match status" value="1"/>
</dbReference>
<comment type="caution">
    <text evidence="1">The sequence shown here is derived from an EMBL/GenBank/DDBJ whole genome shotgun (WGS) entry which is preliminary data.</text>
</comment>
<organism evidence="1 2">
    <name type="scientific">Gossypium australe</name>
    <dbReference type="NCBI Taxonomy" id="47621"/>
    <lineage>
        <taxon>Eukaryota</taxon>
        <taxon>Viridiplantae</taxon>
        <taxon>Streptophyta</taxon>
        <taxon>Embryophyta</taxon>
        <taxon>Tracheophyta</taxon>
        <taxon>Spermatophyta</taxon>
        <taxon>Magnoliopsida</taxon>
        <taxon>eudicotyledons</taxon>
        <taxon>Gunneridae</taxon>
        <taxon>Pentapetalae</taxon>
        <taxon>rosids</taxon>
        <taxon>malvids</taxon>
        <taxon>Malvales</taxon>
        <taxon>Malvaceae</taxon>
        <taxon>Malvoideae</taxon>
        <taxon>Gossypium</taxon>
    </lineage>
</organism>
<protein>
    <submittedName>
        <fullName evidence="1">Retrovirus-related Pol polyprotein from transposon 297 family</fullName>
    </submittedName>
</protein>
<reference evidence="1" key="1">
    <citation type="submission" date="2019-08" db="EMBL/GenBank/DDBJ databases">
        <authorList>
            <person name="Liu F."/>
        </authorList>
    </citation>
    <scope>NUCLEOTIDE SEQUENCE [LARGE SCALE GENOMIC DNA]</scope>
    <source>
        <strain evidence="1">PA1801</strain>
        <tissue evidence="1">Leaf</tissue>
    </source>
</reference>
<dbReference type="Proteomes" id="UP000325315">
    <property type="component" value="Unassembled WGS sequence"/>
</dbReference>
<dbReference type="PANTHER" id="PTHR24559">
    <property type="entry name" value="TRANSPOSON TY3-I GAG-POL POLYPROTEIN"/>
    <property type="match status" value="1"/>
</dbReference>
<keyword evidence="2" id="KW-1185">Reference proteome</keyword>
<dbReference type="Gene3D" id="2.40.70.10">
    <property type="entry name" value="Acid Proteases"/>
    <property type="match status" value="1"/>
</dbReference>
<dbReference type="EMBL" id="SMMG02000011">
    <property type="protein sequence ID" value="KAA3456990.1"/>
    <property type="molecule type" value="Genomic_DNA"/>
</dbReference>
<evidence type="ECO:0000313" key="2">
    <source>
        <dbReference type="Proteomes" id="UP000325315"/>
    </source>
</evidence>